<evidence type="ECO:0000256" key="1">
    <source>
        <dbReference type="ARBA" id="ARBA00004123"/>
    </source>
</evidence>
<evidence type="ECO:0000256" key="10">
    <source>
        <dbReference type="RuleBase" id="RU364134"/>
    </source>
</evidence>
<protein>
    <recommendedName>
        <fullName evidence="3 10">Mediator of RNA polymerase II transcription subunit 13</fullName>
    </recommendedName>
    <alternativeName>
        <fullName evidence="9 10">Mediator complex subunit 13</fullName>
    </alternativeName>
</protein>
<evidence type="ECO:0000256" key="11">
    <source>
        <dbReference type="SAM" id="MobiDB-lite"/>
    </source>
</evidence>
<dbReference type="InterPro" id="IPR009401">
    <property type="entry name" value="Med13_C"/>
</dbReference>
<evidence type="ECO:0000259" key="13">
    <source>
        <dbReference type="Pfam" id="PF11597"/>
    </source>
</evidence>
<feature type="compositionally biased region" description="Acidic residues" evidence="11">
    <location>
        <begin position="785"/>
        <end position="801"/>
    </location>
</feature>
<gene>
    <name evidence="14" type="ORF">METBISCDRAFT_26620</name>
</gene>
<evidence type="ECO:0000256" key="2">
    <source>
        <dbReference type="ARBA" id="ARBA00009354"/>
    </source>
</evidence>
<evidence type="ECO:0000256" key="9">
    <source>
        <dbReference type="ARBA" id="ARBA00032008"/>
    </source>
</evidence>
<comment type="subunit">
    <text evidence="10">Component of the SRB8-11 complex, which itself associates with the Mediator complex.</text>
</comment>
<dbReference type="PANTHER" id="PTHR48249">
    <property type="entry name" value="MEDIATOR OF RNA POLYMERASE II TRANSCRIPTION SUBUNIT 13"/>
    <property type="match status" value="1"/>
</dbReference>
<comment type="subcellular location">
    <subcellularLocation>
        <location evidence="1 10">Nucleus</location>
    </subcellularLocation>
</comment>
<accession>A0A4V1J3A7</accession>
<dbReference type="Proteomes" id="UP000268321">
    <property type="component" value="Unassembled WGS sequence"/>
</dbReference>
<reference evidence="15" key="1">
    <citation type="journal article" date="2018" name="Nat. Microbiol.">
        <title>Leveraging single-cell genomics to expand the fungal tree of life.</title>
        <authorList>
            <person name="Ahrendt S.R."/>
            <person name="Quandt C.A."/>
            <person name="Ciobanu D."/>
            <person name="Clum A."/>
            <person name="Salamov A."/>
            <person name="Andreopoulos B."/>
            <person name="Cheng J.F."/>
            <person name="Woyke T."/>
            <person name="Pelin A."/>
            <person name="Henrissat B."/>
            <person name="Reynolds N.K."/>
            <person name="Benny G.L."/>
            <person name="Smith M.E."/>
            <person name="James T.Y."/>
            <person name="Grigoriev I.V."/>
        </authorList>
    </citation>
    <scope>NUCLEOTIDE SEQUENCE [LARGE SCALE GENOMIC DNA]</scope>
    <source>
        <strain evidence="15">Baker2002</strain>
    </source>
</reference>
<evidence type="ECO:0000256" key="4">
    <source>
        <dbReference type="ARBA" id="ARBA00022491"/>
    </source>
</evidence>
<dbReference type="GO" id="GO:0045944">
    <property type="term" value="P:positive regulation of transcription by RNA polymerase II"/>
    <property type="evidence" value="ECO:0007669"/>
    <property type="project" value="TreeGrafter"/>
</dbReference>
<organism evidence="14 15">
    <name type="scientific">Metschnikowia bicuspidata</name>
    <dbReference type="NCBI Taxonomy" id="27322"/>
    <lineage>
        <taxon>Eukaryota</taxon>
        <taxon>Fungi</taxon>
        <taxon>Dikarya</taxon>
        <taxon>Ascomycota</taxon>
        <taxon>Saccharomycotina</taxon>
        <taxon>Pichiomycetes</taxon>
        <taxon>Metschnikowiaceae</taxon>
        <taxon>Metschnikowia</taxon>
    </lineage>
</organism>
<keyword evidence="6 10" id="KW-0010">Activator</keyword>
<keyword evidence="4 10" id="KW-0678">Repressor</keyword>
<evidence type="ECO:0000259" key="12">
    <source>
        <dbReference type="Pfam" id="PF06333"/>
    </source>
</evidence>
<evidence type="ECO:0000256" key="6">
    <source>
        <dbReference type="ARBA" id="ARBA00023159"/>
    </source>
</evidence>
<feature type="compositionally biased region" description="Polar residues" evidence="11">
    <location>
        <begin position="815"/>
        <end position="825"/>
    </location>
</feature>
<evidence type="ECO:0000256" key="5">
    <source>
        <dbReference type="ARBA" id="ARBA00023015"/>
    </source>
</evidence>
<dbReference type="Pfam" id="PF06333">
    <property type="entry name" value="Med13_C"/>
    <property type="match status" value="1"/>
</dbReference>
<evidence type="ECO:0000256" key="7">
    <source>
        <dbReference type="ARBA" id="ARBA00023163"/>
    </source>
</evidence>
<dbReference type="GO" id="GO:0016592">
    <property type="term" value="C:mediator complex"/>
    <property type="evidence" value="ECO:0007669"/>
    <property type="project" value="InterPro"/>
</dbReference>
<feature type="domain" description="Mediator complex subunit Med13 N-terminal" evidence="13">
    <location>
        <begin position="16"/>
        <end position="326"/>
    </location>
</feature>
<feature type="region of interest" description="Disordered" evidence="11">
    <location>
        <begin position="1417"/>
        <end position="1439"/>
    </location>
</feature>
<keyword evidence="5 10" id="KW-0805">Transcription regulation</keyword>
<feature type="region of interest" description="Disordered" evidence="11">
    <location>
        <begin position="361"/>
        <end position="382"/>
    </location>
</feature>
<sequence>MAHTRIADKPREALKIQTHYFKIAHINLVSFLIYGPSDDKLHLSLLEFEVEIRAQHPRILLTYYNKHLYHFSLGHWRESAASENGVGCADAGPEALDAAYPELKLKHRNSVAASKLANPVRAFRARKDAHAKDDTPDDEHLPFASLSFLKAVKKSLMYNLSLQGEMIIFGNCLVGKIVGTDYQYRVTQIDPILLANGDIIVSLTQRNSLLLFHSRILQLEKRFADFIQAFVLYVIPSGLRCHLYDTTNILASFTNTPPKGSDTLSRLLELSTGIKLLANDLPLWVKLVPNLQHLNNQTSKISKFIHNVDNKKYILWPWELCLLQFGSGKKRPPSTKPASCVDPLALISDFLQFSLTANEDMQRKPPSFSQSAGDPGSTVTPRPFLVELPSLKSTDERKNSTTKIVNSTSVERKESFEIPSLDLYPTFSEAMSDTAAEEGPAKQDEPETTFVKDEEAKDNKYSDKDLFGDTSDLEILLYPSNDEETATAHDDAPEGASQAEEIMDTNKVPVAAKKDSLKEKFQDNLPGMGANMQFDFVSSATQTPDHSTIIEIPRDQMISLAFETEAPSSYEDPGAPPPLVPTPVLPQNPTSFLAGNSNRINQHKLPKVHTATGAAPFKSPALKDDLSNENSLKYMFLPINFNPKIKNKIDTKYGKGGKFYVERDTSCGSDGDTNATERKISIHKNEDFKLGPGKTDSVSDALKSLETSHRLSLWGSDQDELRIGLKSGDSTSKDHNISDEPIGNILAEKAFEASEESAMDVPYWPNDLNRAPSEDAANDKKEDSPMEEDEEDEESDVDEEFPDAHASPLRLNFEMSDQSQPNTTIDVDEEEDDDFRSKDSGLSVKVAHIEEYLYNITSILMFDCGASSINSRMELKLPEKFNEEIIEDTTDGSVCEHTLKIISTVFPLNYRINLGELIRGDEPAASTHSSDGAEETNHQLLFSDEIVDESLLDSNSAKGPKEIYWDTLAPNQTTNRDNFQLYRKTIDERDNRDAQTALDENSTFLLNDAKVKVLKNGKDVINLDFIGIQFWKYLNILPINGPKKFQILLVTENDVELNNGRIIELCNPSFLELLKHNFRNNHLGSIKKLHLPTPESRKDLEGINNGLIVVDKQAGDMTYSDFYKKVNKRLKDVAELIKLDIINKSNRFEFDRPLLLLFISYDSSILAISQIAKICRNFQLFLNNHQLLLVDVFSHVIPSDFVVKKTATACRLKHLSDLKLVRLSMILYNKCPSPCTQGANQSTRSKYVTKSLYTHLVQEPPSALHFKVINKIGREGSSPAFYEDLFLHVAYERSVDKEWILAAWSDPSGTVTFVKSWYCHNSPNGQTQTDTNKLGTIINDIWTTSNLLFAKLNEDSLQCIFGSGKKNYLVLTRISSIIPDDELIHWKRLTTKDKEISLVVLSTNRLPKILFQARKDSNISETPGSPQSSKTEAGLGGNEKNLEKTNADFFKSFEGANSSPNCGFSLTSPLHLNIGSQSPSQFLSLLENFLSPIEMANTPGSSGSETEYVVRPPFYDILAVLPKVALPSFNSPTRLGMLIGYLIKETLKGSYEAVQKYMVFEVTLLSCSAYWNTRSLMKILLNHYKKMIVLNEIIGTSYPDSVRENSTCATYSELRSFVPWHIAAVGKTLEYLTHVHVEGGE</sequence>
<keyword evidence="8 10" id="KW-0539">Nucleus</keyword>
<feature type="domain" description="Mediator complex subunit Med13 C-terminal" evidence="12">
    <location>
        <begin position="1256"/>
        <end position="1625"/>
    </location>
</feature>
<dbReference type="PANTHER" id="PTHR48249:SF3">
    <property type="entry name" value="MEDIATOR OF RNA POLYMERASE II TRANSCRIPTION SUBUNIT 13"/>
    <property type="match status" value="1"/>
</dbReference>
<dbReference type="InterPro" id="IPR051139">
    <property type="entry name" value="Mediator_complx_sub13"/>
</dbReference>
<feature type="region of interest" description="Disordered" evidence="11">
    <location>
        <begin position="762"/>
        <end position="837"/>
    </location>
</feature>
<keyword evidence="15" id="KW-1185">Reference proteome</keyword>
<comment type="function">
    <text evidence="10">Component of the SRB8-11 complex. The SRB8-11 complex is a regulatory module of the Mediator complex which is itself involved in regulation of basal and activated RNA polymerase II-dependent transcription. The SRB8-11 complex may be involved in the transcriptional repression of a subset of genes regulated by Mediator. It may inhibit the association of the Mediator complex with RNA polymerase II to form the holoenzyme complex.</text>
</comment>
<evidence type="ECO:0000313" key="14">
    <source>
        <dbReference type="EMBL" id="RKP31399.1"/>
    </source>
</evidence>
<dbReference type="GO" id="GO:0003713">
    <property type="term" value="F:transcription coactivator activity"/>
    <property type="evidence" value="ECO:0007669"/>
    <property type="project" value="TreeGrafter"/>
</dbReference>
<comment type="similarity">
    <text evidence="2 10">Belongs to the Mediator complex subunit 13 family.</text>
</comment>
<dbReference type="InterPro" id="IPR021643">
    <property type="entry name" value="Mediator_Med13_N"/>
</dbReference>
<dbReference type="Pfam" id="PF11597">
    <property type="entry name" value="Med13_N"/>
    <property type="match status" value="1"/>
</dbReference>
<evidence type="ECO:0000313" key="15">
    <source>
        <dbReference type="Proteomes" id="UP000268321"/>
    </source>
</evidence>
<evidence type="ECO:0000256" key="8">
    <source>
        <dbReference type="ARBA" id="ARBA00023242"/>
    </source>
</evidence>
<keyword evidence="7 10" id="KW-0804">Transcription</keyword>
<name>A0A4V1J3A7_9ASCO</name>
<feature type="compositionally biased region" description="Polar residues" evidence="11">
    <location>
        <begin position="1419"/>
        <end position="1431"/>
    </location>
</feature>
<feature type="compositionally biased region" description="Polar residues" evidence="11">
    <location>
        <begin position="367"/>
        <end position="380"/>
    </location>
</feature>
<dbReference type="OrthoDB" id="103819at2759"/>
<proteinExistence type="inferred from homology"/>
<dbReference type="EMBL" id="ML004442">
    <property type="protein sequence ID" value="RKP31399.1"/>
    <property type="molecule type" value="Genomic_DNA"/>
</dbReference>
<evidence type="ECO:0000256" key="3">
    <source>
        <dbReference type="ARBA" id="ARBA00019618"/>
    </source>
</evidence>